<evidence type="ECO:0000313" key="9">
    <source>
        <dbReference type="Proteomes" id="UP000184330"/>
    </source>
</evidence>
<dbReference type="PANTHER" id="PTHR31845:SF21">
    <property type="entry name" value="REGULATORY PROTEIN LEU3"/>
    <property type="match status" value="1"/>
</dbReference>
<evidence type="ECO:0000256" key="2">
    <source>
        <dbReference type="ARBA" id="ARBA00023015"/>
    </source>
</evidence>
<dbReference type="STRING" id="576137.A0A1L7XQZ3"/>
<dbReference type="PANTHER" id="PTHR31845">
    <property type="entry name" value="FINGER DOMAIN PROTEIN, PUTATIVE-RELATED"/>
    <property type="match status" value="1"/>
</dbReference>
<dbReference type="AlphaFoldDB" id="A0A1L7XQZ3"/>
<dbReference type="GO" id="GO:0006351">
    <property type="term" value="P:DNA-templated transcription"/>
    <property type="evidence" value="ECO:0007669"/>
    <property type="project" value="InterPro"/>
</dbReference>
<accession>A0A1L7XQZ3</accession>
<dbReference type="Proteomes" id="UP000184330">
    <property type="component" value="Unassembled WGS sequence"/>
</dbReference>
<feature type="region of interest" description="Disordered" evidence="6">
    <location>
        <begin position="78"/>
        <end position="117"/>
    </location>
</feature>
<reference evidence="8 9" key="1">
    <citation type="submission" date="2016-03" db="EMBL/GenBank/DDBJ databases">
        <authorList>
            <person name="Ploux O."/>
        </authorList>
    </citation>
    <scope>NUCLEOTIDE SEQUENCE [LARGE SCALE GENOMIC DNA]</scope>
    <source>
        <strain evidence="8 9">UAMH 11012</strain>
    </source>
</reference>
<dbReference type="GO" id="GO:0000981">
    <property type="term" value="F:DNA-binding transcription factor activity, RNA polymerase II-specific"/>
    <property type="evidence" value="ECO:0007669"/>
    <property type="project" value="InterPro"/>
</dbReference>
<name>A0A1L7XQZ3_9HELO</name>
<evidence type="ECO:0000313" key="8">
    <source>
        <dbReference type="EMBL" id="CZR67425.1"/>
    </source>
</evidence>
<comment type="subcellular location">
    <subcellularLocation>
        <location evidence="1">Nucleus</location>
    </subcellularLocation>
</comment>
<feature type="domain" description="Xylanolytic transcriptional activator regulatory" evidence="7">
    <location>
        <begin position="189"/>
        <end position="307"/>
    </location>
</feature>
<sequence length="646" mass="72112">MSSEPAEQPPRSSRSPGRETTRTSRTNRVRCVGNENEDCARCSRLGLDCHRDSNFKRVSKSRKIAELEKQVHFLTSAFNGSSNQSPQPAPVSLNAPNQASSNFVPPPPPASIFPGNASHNGSFGAAVPRTPQYPMAAPTQGGSPAIMSIFNVESTIGNMPQSWVRSGATLSRSIKSAYLTGQEIDELFKIFFDMYHPALPFLNPNKSPDEYYESGTILFWVIISIASRRYTNDIMLFPVLCEWIPKLMWESISTPPYTIPMVQALVLACTWPFPTNSMWNDTVATLSSIAVSTGLQLGLHRPLNATDFLRKKATADENDCQMRASTWAAVNIASQTIEASWGLLPTAPFDRTIEASCKPGNMYTLPNSMRFKLVIFRYCNRISNLVCRDLTDNGDPFNPGSPQANPTLSWIQDLWDFEKRVKAWRLKYQDELSFHDQIYLAAARVYTNSMYFFDSTETDTRKSNVLKAYHSSVNFINLMAEADREHNYLLYAPTYPLKMYFMACVILLKVLRSSYASDVDFEEGRKLCNQAIIASSKSSIAQSDSPGKVAKIVSQVWHSSDVASLQEPPKLMVKSRLGASILYDFIWTWRQEFGGEPEAYPRPNTGMSPGATGDILTAGVFDDAAMVDLDFLNDPDWMESITNSIS</sequence>
<keyword evidence="3" id="KW-0238">DNA-binding</keyword>
<dbReference type="InterPro" id="IPR036864">
    <property type="entry name" value="Zn2-C6_fun-type_DNA-bd_sf"/>
</dbReference>
<dbReference type="Gene3D" id="4.10.240.10">
    <property type="entry name" value="Zn(2)-C6 fungal-type DNA-binding domain"/>
    <property type="match status" value="1"/>
</dbReference>
<evidence type="ECO:0000259" key="7">
    <source>
        <dbReference type="Pfam" id="PF04082"/>
    </source>
</evidence>
<dbReference type="Pfam" id="PF04082">
    <property type="entry name" value="Fungal_trans"/>
    <property type="match status" value="1"/>
</dbReference>
<dbReference type="EMBL" id="FJOG01000044">
    <property type="protein sequence ID" value="CZR67425.1"/>
    <property type="molecule type" value="Genomic_DNA"/>
</dbReference>
<feature type="region of interest" description="Disordered" evidence="6">
    <location>
        <begin position="1"/>
        <end position="28"/>
    </location>
</feature>
<keyword evidence="2" id="KW-0805">Transcription regulation</keyword>
<dbReference type="InterPro" id="IPR007219">
    <property type="entry name" value="XnlR_reg_dom"/>
</dbReference>
<dbReference type="CDD" id="cd12148">
    <property type="entry name" value="fungal_TF_MHR"/>
    <property type="match status" value="1"/>
</dbReference>
<protein>
    <recommendedName>
        <fullName evidence="7">Xylanolytic transcriptional activator regulatory domain-containing protein</fullName>
    </recommendedName>
</protein>
<organism evidence="8 9">
    <name type="scientific">Phialocephala subalpina</name>
    <dbReference type="NCBI Taxonomy" id="576137"/>
    <lineage>
        <taxon>Eukaryota</taxon>
        <taxon>Fungi</taxon>
        <taxon>Dikarya</taxon>
        <taxon>Ascomycota</taxon>
        <taxon>Pezizomycotina</taxon>
        <taxon>Leotiomycetes</taxon>
        <taxon>Helotiales</taxon>
        <taxon>Mollisiaceae</taxon>
        <taxon>Phialocephala</taxon>
        <taxon>Phialocephala fortinii species complex</taxon>
    </lineage>
</organism>
<feature type="compositionally biased region" description="Polar residues" evidence="6">
    <location>
        <begin position="94"/>
        <end position="103"/>
    </location>
</feature>
<evidence type="ECO:0000256" key="4">
    <source>
        <dbReference type="ARBA" id="ARBA00023163"/>
    </source>
</evidence>
<dbReference type="InterPro" id="IPR051089">
    <property type="entry name" value="prtT"/>
</dbReference>
<dbReference type="GO" id="GO:0005634">
    <property type="term" value="C:nucleus"/>
    <property type="evidence" value="ECO:0007669"/>
    <property type="project" value="UniProtKB-SubCell"/>
</dbReference>
<dbReference type="OrthoDB" id="3163292at2759"/>
<evidence type="ECO:0000256" key="5">
    <source>
        <dbReference type="ARBA" id="ARBA00023242"/>
    </source>
</evidence>
<evidence type="ECO:0000256" key="6">
    <source>
        <dbReference type="SAM" id="MobiDB-lite"/>
    </source>
</evidence>
<evidence type="ECO:0000256" key="3">
    <source>
        <dbReference type="ARBA" id="ARBA00023125"/>
    </source>
</evidence>
<proteinExistence type="predicted"/>
<keyword evidence="9" id="KW-1185">Reference proteome</keyword>
<dbReference type="GO" id="GO:0008270">
    <property type="term" value="F:zinc ion binding"/>
    <property type="evidence" value="ECO:0007669"/>
    <property type="project" value="InterPro"/>
</dbReference>
<keyword evidence="4" id="KW-0804">Transcription</keyword>
<dbReference type="GO" id="GO:0000976">
    <property type="term" value="F:transcription cis-regulatory region binding"/>
    <property type="evidence" value="ECO:0007669"/>
    <property type="project" value="TreeGrafter"/>
</dbReference>
<feature type="compositionally biased region" description="Polar residues" evidence="6">
    <location>
        <begin position="1"/>
        <end position="15"/>
    </location>
</feature>
<keyword evidence="5" id="KW-0539">Nucleus</keyword>
<evidence type="ECO:0000256" key="1">
    <source>
        <dbReference type="ARBA" id="ARBA00004123"/>
    </source>
</evidence>
<gene>
    <name evidence="8" type="ORF">PAC_17324</name>
</gene>